<reference evidence="1" key="1">
    <citation type="journal article" date="2017" name="Mycologia">
        <title>Fusarium algeriense, sp. nov., a novel toxigenic crown rot pathogen of durum wheat from Algeria is nested in the Fusarium burgessii species complex.</title>
        <authorList>
            <person name="Laraba I."/>
            <person name="Keddad A."/>
            <person name="Boureghda H."/>
            <person name="Abdallah N."/>
            <person name="Vaughan M.M."/>
            <person name="Proctor R.H."/>
            <person name="Busman M."/>
            <person name="O'Donnell K."/>
        </authorList>
    </citation>
    <scope>NUCLEOTIDE SEQUENCE</scope>
    <source>
        <strain evidence="1">NRRL 25174</strain>
    </source>
</reference>
<dbReference type="Proteomes" id="UP000730481">
    <property type="component" value="Unassembled WGS sequence"/>
</dbReference>
<name>A0A9P5DV76_9HYPO</name>
<evidence type="ECO:0000313" key="1">
    <source>
        <dbReference type="EMBL" id="KAF4338667.1"/>
    </source>
</evidence>
<dbReference type="GO" id="GO:0016799">
    <property type="term" value="F:hydrolase activity, hydrolyzing N-glycosyl compounds"/>
    <property type="evidence" value="ECO:0007669"/>
    <property type="project" value="TreeGrafter"/>
</dbReference>
<reference evidence="1" key="2">
    <citation type="submission" date="2020-02" db="EMBL/GenBank/DDBJ databases">
        <title>Identification and distribution of gene clusters putatively required for synthesis of sphingolipid metabolism inhibitors in phylogenetically diverse species of the filamentous fungus Fusarium.</title>
        <authorList>
            <person name="Kim H.-S."/>
            <person name="Busman M."/>
            <person name="Brown D.W."/>
            <person name="Divon H."/>
            <person name="Uhlig S."/>
            <person name="Proctor R.H."/>
        </authorList>
    </citation>
    <scope>NUCLEOTIDE SEQUENCE</scope>
    <source>
        <strain evidence="1">NRRL 25174</strain>
    </source>
</reference>
<dbReference type="PANTHER" id="PTHR31223:SF70">
    <property type="entry name" value="LOG FAMILY PROTEIN YJL055W"/>
    <property type="match status" value="1"/>
</dbReference>
<dbReference type="InterPro" id="IPR027417">
    <property type="entry name" value="P-loop_NTPase"/>
</dbReference>
<dbReference type="Gene3D" id="3.40.50.450">
    <property type="match status" value="1"/>
</dbReference>
<dbReference type="EMBL" id="PVQB02000337">
    <property type="protein sequence ID" value="KAF4338667.1"/>
    <property type="molecule type" value="Genomic_DNA"/>
</dbReference>
<dbReference type="InterPro" id="IPR005269">
    <property type="entry name" value="LOG"/>
</dbReference>
<dbReference type="SUPFAM" id="SSF102405">
    <property type="entry name" value="MCP/YpsA-like"/>
    <property type="match status" value="1"/>
</dbReference>
<dbReference type="NCBIfam" id="TIGR00730">
    <property type="entry name" value="Rossman fold protein, TIGR00730 family"/>
    <property type="match status" value="1"/>
</dbReference>
<dbReference type="SUPFAM" id="SSF52540">
    <property type="entry name" value="P-loop containing nucleoside triphosphate hydrolases"/>
    <property type="match status" value="1"/>
</dbReference>
<protein>
    <submittedName>
        <fullName evidence="1">Lysine decarboxylase</fullName>
    </submittedName>
</protein>
<organism evidence="1 2">
    <name type="scientific">Fusarium beomiforme</name>
    <dbReference type="NCBI Taxonomy" id="44412"/>
    <lineage>
        <taxon>Eukaryota</taxon>
        <taxon>Fungi</taxon>
        <taxon>Dikarya</taxon>
        <taxon>Ascomycota</taxon>
        <taxon>Pezizomycotina</taxon>
        <taxon>Sordariomycetes</taxon>
        <taxon>Hypocreomycetidae</taxon>
        <taxon>Hypocreales</taxon>
        <taxon>Nectriaceae</taxon>
        <taxon>Fusarium</taxon>
        <taxon>Fusarium burgessii species complex</taxon>
    </lineage>
</organism>
<accession>A0A9P5DV76</accession>
<comment type="caution">
    <text evidence="1">The sequence shown here is derived from an EMBL/GenBank/DDBJ whole genome shotgun (WGS) entry which is preliminary data.</text>
</comment>
<dbReference type="InterPro" id="IPR031100">
    <property type="entry name" value="LOG_fam"/>
</dbReference>
<keyword evidence="2" id="KW-1185">Reference proteome</keyword>
<dbReference type="Pfam" id="PF03641">
    <property type="entry name" value="Lysine_decarbox"/>
    <property type="match status" value="1"/>
</dbReference>
<dbReference type="AlphaFoldDB" id="A0A9P5DV76"/>
<dbReference type="Pfam" id="PF01715">
    <property type="entry name" value="IPPT"/>
    <property type="match status" value="2"/>
</dbReference>
<gene>
    <name evidence="1" type="ORF">FBEOM_7435</name>
</gene>
<dbReference type="OrthoDB" id="414463at2759"/>
<proteinExistence type="predicted"/>
<dbReference type="GO" id="GO:0009691">
    <property type="term" value="P:cytokinin biosynthetic process"/>
    <property type="evidence" value="ECO:0007669"/>
    <property type="project" value="InterPro"/>
</dbReference>
<dbReference type="PANTHER" id="PTHR31223">
    <property type="entry name" value="LOG FAMILY PROTEIN YJL055W"/>
    <property type="match status" value="1"/>
</dbReference>
<sequence>MTRTRKPVVVILGPTASGKTKLGVAVSKSFLGEVISVDSLQCYKPGSIITAKPEDADMLDIPHYLVDYLEADEEPDDFVSLAIEKMEDITSRKKIPVLVGGSTSLTIPLLQEAFKRHYIVLGIMLVPHMSSYKQLIRCRSMTMMEQGLLAELRELKVLEEELLQGEPNFNKGVWKAIGYPEFYPYLKYKGPSDVTKEALYDQGVSMMQASTLQYGFNQLEWLHHTLTPFLHQQKAACISLNVTDKQSWNAEVEGPALSMANQFFYGSHIATSIPGSVPRHRVVCLFGGSSTGDDPSHVEAAKALALEFHRNNITLIYGGGTTGIMGAAASTLAQLSGPSSVHGIVPAALVKFKEQATGRIMDQSDTSNFGYRTVVRDMHTRKRLMIEAVLNGGPGSGFVALSGGYGTMEELLEITTWYQLGIHNCRVCVLNVNGFYDGLLDWIGKVSEKGFIGPKDDNIIQVATSAEEAVKCLEDKNPHSRLGKLEWL</sequence>
<dbReference type="Gene3D" id="3.40.50.300">
    <property type="entry name" value="P-loop containing nucleotide triphosphate hydrolases"/>
    <property type="match status" value="1"/>
</dbReference>
<evidence type="ECO:0000313" key="2">
    <source>
        <dbReference type="Proteomes" id="UP000730481"/>
    </source>
</evidence>
<dbReference type="GO" id="GO:0005829">
    <property type="term" value="C:cytosol"/>
    <property type="evidence" value="ECO:0007669"/>
    <property type="project" value="TreeGrafter"/>
</dbReference>